<dbReference type="Pfam" id="PF00028">
    <property type="entry name" value="Cadherin"/>
    <property type="match status" value="1"/>
</dbReference>
<keyword evidence="13" id="KW-1185">Reference proteome</keyword>
<dbReference type="PROSITE" id="PS50268">
    <property type="entry name" value="CADHERIN_2"/>
    <property type="match status" value="1"/>
</dbReference>
<gene>
    <name evidence="12" type="ORF">SCARR_00725</name>
</gene>
<keyword evidence="12" id="KW-0645">Protease</keyword>
<dbReference type="GO" id="GO:0006508">
    <property type="term" value="P:proteolysis"/>
    <property type="evidence" value="ECO:0007669"/>
    <property type="project" value="UniProtKB-KW"/>
</dbReference>
<dbReference type="InterPro" id="IPR035986">
    <property type="entry name" value="PKD_dom_sf"/>
</dbReference>
<dbReference type="GO" id="GO:0007043">
    <property type="term" value="P:cell-cell junction assembly"/>
    <property type="evidence" value="ECO:0007669"/>
    <property type="project" value="TreeGrafter"/>
</dbReference>
<protein>
    <submittedName>
        <fullName evidence="12">Protease 1</fullName>
    </submittedName>
</protein>
<evidence type="ECO:0000313" key="13">
    <source>
        <dbReference type="Proteomes" id="UP000346198"/>
    </source>
</evidence>
<dbReference type="GO" id="GO:0016339">
    <property type="term" value="P:calcium-dependent cell-cell adhesion via plasma membrane cell adhesion molecules"/>
    <property type="evidence" value="ECO:0007669"/>
    <property type="project" value="TreeGrafter"/>
</dbReference>
<dbReference type="GO" id="GO:0044331">
    <property type="term" value="P:cell-cell adhesion mediated by cadherin"/>
    <property type="evidence" value="ECO:0007669"/>
    <property type="project" value="TreeGrafter"/>
</dbReference>
<name>A0A6C2UEN2_9BACT</name>
<dbReference type="GO" id="GO:0005912">
    <property type="term" value="C:adherens junction"/>
    <property type="evidence" value="ECO:0007669"/>
    <property type="project" value="TreeGrafter"/>
</dbReference>
<dbReference type="InterPro" id="IPR012334">
    <property type="entry name" value="Pectin_lyas_fold"/>
</dbReference>
<evidence type="ECO:0000256" key="7">
    <source>
        <dbReference type="ARBA" id="ARBA00022837"/>
    </source>
</evidence>
<evidence type="ECO:0000256" key="4">
    <source>
        <dbReference type="ARBA" id="ARBA00022692"/>
    </source>
</evidence>
<sequence length="1130" mass="120043">MDWIGSFSLFSKKALFGGLLAVVTFAEAATSGLWGVNGELWDNTYPSNSISSRIADASHAGYQGGDVPIPFYPVSIVATNFGAIPNDGIDDSAALQAAIDACPTNGVAIFLPEGVYNVTNTVFINKPNIVLRGSGPAKTVIEALNGISAIKLDGDTTKQGLSMVNGFLRGDTEISNVALANQAQVGDLIYMQLSLSKYDGAAFSNLVEQCIGGVQIPQFSGNVSCKMYAKVVGVAGKVVSFDRPLEYSFQGGTKKWGLGIMRPVMHDAGVEDLTVTFDPDYPYAKHFNGTAPGPDYEEDVTTDGIYLQACVNCWVRNVEVREACSAISMYGENVQCTVSDVTLVAERMSQSEFPLQSGLDYDYAMQFDTPLESNYWDVRAHAAVALTGSHMLAERIRLNYAGLHDLTINSTVNSVFSDVKGFDISLDHHRQNGSRNLYTQIDVGLGRKFWLSSGLNSAGIQCGAWETFWNIDSALEQDFPSYAATGNAFCRGYINLVGIHALADPVTDASPRWFEADIGPGELDQPNLYEAMRVKRFSENGWDAFPPTAVASADTFQGTDSLTVNFTGDSSSDNIGIVSALWNFGDGCTSWETNAQHTYTESGVYTASLTVRDARNLRDTQEITITVLESDGLYDLNYRLAGSAELENHALGTGHALVGATNQVVAEGGAGIVVIAVPGSGCRFAGWSDGVRTAVRIDTNVLQSLELTAYFMEGTAPSGSGPTDLSLGSNTVEENAANGTLAGTFTATDPDAGETFVYQLTDDAGGRFAIDASSGELTVADADSIVYASNTTHSITVLVLDSTSEFYSESFTIQVLRAGAPPPVYAPLELLVNGSFESGSANFVFTGNAGNIALAPSMAGQWAVRESGEDTNMDLADASGVVSGQDGNVSMMFQIASKRGIVQVVDVSDIVVSGLQINFSAVFAAPGREGMTSSDMACYQVVGFNDFTGLTVDLGGTYAFTSGTYDNLVAKRTIADAELSGNAYTIFSNSVTPAVDYNYLAVLAGGLASANNNNSEFVGVDAVQLILMQIAEDSDGDGLTDAQEIALGTDPGDPESVFGFSGSAPLPMSGKIELFWPSATGVLYRVWQSPDMAGWTVIRDWAIGLTPPEDAFEFDLTPSNSYFKIEADIQ</sequence>
<keyword evidence="8" id="KW-1133">Transmembrane helix</keyword>
<dbReference type="Pfam" id="PF12708">
    <property type="entry name" value="Pect-lyase_RHGA_epim"/>
    <property type="match status" value="1"/>
</dbReference>
<dbReference type="InterPro" id="IPR013783">
    <property type="entry name" value="Ig-like_fold"/>
</dbReference>
<dbReference type="GO" id="GO:0016477">
    <property type="term" value="P:cell migration"/>
    <property type="evidence" value="ECO:0007669"/>
    <property type="project" value="TreeGrafter"/>
</dbReference>
<keyword evidence="6" id="KW-0677">Repeat</keyword>
<keyword evidence="9" id="KW-0472">Membrane</keyword>
<dbReference type="SUPFAM" id="SSF49299">
    <property type="entry name" value="PKD domain"/>
    <property type="match status" value="1"/>
</dbReference>
<dbReference type="GO" id="GO:0005509">
    <property type="term" value="F:calcium ion binding"/>
    <property type="evidence" value="ECO:0007669"/>
    <property type="project" value="InterPro"/>
</dbReference>
<keyword evidence="12" id="KW-0378">Hydrolase</keyword>
<dbReference type="GO" id="GO:0000902">
    <property type="term" value="P:cell morphogenesis"/>
    <property type="evidence" value="ECO:0007669"/>
    <property type="project" value="TreeGrafter"/>
</dbReference>
<keyword evidence="4" id="KW-0812">Transmembrane</keyword>
<dbReference type="InterPro" id="IPR015919">
    <property type="entry name" value="Cadherin-like_sf"/>
</dbReference>
<feature type="domain" description="PKD" evidence="10">
    <location>
        <begin position="547"/>
        <end position="627"/>
    </location>
</feature>
<dbReference type="InterPro" id="IPR022409">
    <property type="entry name" value="PKD/Chitinase_dom"/>
</dbReference>
<accession>A0A6C2UEN2</accession>
<dbReference type="RefSeq" id="WP_136060132.1">
    <property type="nucleotide sequence ID" value="NZ_CAAHFH010000001.1"/>
</dbReference>
<evidence type="ECO:0000256" key="6">
    <source>
        <dbReference type="ARBA" id="ARBA00022737"/>
    </source>
</evidence>
<keyword evidence="5" id="KW-0732">Signal</keyword>
<dbReference type="CDD" id="cd00146">
    <property type="entry name" value="PKD"/>
    <property type="match status" value="1"/>
</dbReference>
<reference evidence="12 13" key="1">
    <citation type="submission" date="2019-04" db="EMBL/GenBank/DDBJ databases">
        <authorList>
            <person name="Van Vliet M D."/>
        </authorList>
    </citation>
    <scope>NUCLEOTIDE SEQUENCE [LARGE SCALE GENOMIC DNA]</scope>
    <source>
        <strain evidence="12 13">F21</strain>
    </source>
</reference>
<evidence type="ECO:0000259" key="11">
    <source>
        <dbReference type="PROSITE" id="PS50268"/>
    </source>
</evidence>
<dbReference type="InterPro" id="IPR011050">
    <property type="entry name" value="Pectin_lyase_fold/virulence"/>
</dbReference>
<organism evidence="12 13">
    <name type="scientific">Pontiella sulfatireligans</name>
    <dbReference type="NCBI Taxonomy" id="2750658"/>
    <lineage>
        <taxon>Bacteria</taxon>
        <taxon>Pseudomonadati</taxon>
        <taxon>Kiritimatiellota</taxon>
        <taxon>Kiritimatiellia</taxon>
        <taxon>Kiritimatiellales</taxon>
        <taxon>Pontiellaceae</taxon>
        <taxon>Pontiella</taxon>
    </lineage>
</organism>
<dbReference type="InterPro" id="IPR002126">
    <property type="entry name" value="Cadherin-like_dom"/>
</dbReference>
<dbReference type="SUPFAM" id="SSF51126">
    <property type="entry name" value="Pectin lyase-like"/>
    <property type="match status" value="1"/>
</dbReference>
<dbReference type="InterPro" id="IPR039808">
    <property type="entry name" value="Cadherin"/>
</dbReference>
<dbReference type="CDD" id="cd11304">
    <property type="entry name" value="Cadherin_repeat"/>
    <property type="match status" value="1"/>
</dbReference>
<evidence type="ECO:0000313" key="12">
    <source>
        <dbReference type="EMBL" id="VGO18672.1"/>
    </source>
</evidence>
<comment type="subcellular location">
    <subcellularLocation>
        <location evidence="1">Membrane</location>
        <topology evidence="1">Single-pass membrane protein</topology>
    </subcellularLocation>
    <subcellularLocation>
        <location evidence="2">Secreted</location>
    </subcellularLocation>
</comment>
<dbReference type="PROSITE" id="PS50093">
    <property type="entry name" value="PKD"/>
    <property type="match status" value="1"/>
</dbReference>
<dbReference type="Proteomes" id="UP000346198">
    <property type="component" value="Unassembled WGS sequence"/>
</dbReference>
<evidence type="ECO:0000256" key="3">
    <source>
        <dbReference type="ARBA" id="ARBA00022525"/>
    </source>
</evidence>
<dbReference type="Pfam" id="PF18911">
    <property type="entry name" value="PKD_4"/>
    <property type="match status" value="1"/>
</dbReference>
<keyword evidence="7" id="KW-0106">Calcium</keyword>
<dbReference type="SMART" id="SM00089">
    <property type="entry name" value="PKD"/>
    <property type="match status" value="1"/>
</dbReference>
<evidence type="ECO:0000256" key="9">
    <source>
        <dbReference type="ARBA" id="ARBA00023136"/>
    </source>
</evidence>
<dbReference type="Gene3D" id="2.60.40.10">
    <property type="entry name" value="Immunoglobulins"/>
    <property type="match status" value="1"/>
</dbReference>
<dbReference type="GO" id="GO:0034332">
    <property type="term" value="P:adherens junction organization"/>
    <property type="evidence" value="ECO:0007669"/>
    <property type="project" value="TreeGrafter"/>
</dbReference>
<dbReference type="GO" id="GO:0007156">
    <property type="term" value="P:homophilic cell adhesion via plasma membrane adhesion molecules"/>
    <property type="evidence" value="ECO:0007669"/>
    <property type="project" value="InterPro"/>
</dbReference>
<evidence type="ECO:0000256" key="1">
    <source>
        <dbReference type="ARBA" id="ARBA00004167"/>
    </source>
</evidence>
<dbReference type="SUPFAM" id="SSF49313">
    <property type="entry name" value="Cadherin-like"/>
    <property type="match status" value="1"/>
</dbReference>
<dbReference type="PANTHER" id="PTHR24027">
    <property type="entry name" value="CADHERIN-23"/>
    <property type="match status" value="1"/>
</dbReference>
<dbReference type="GO" id="GO:0045296">
    <property type="term" value="F:cadherin binding"/>
    <property type="evidence" value="ECO:0007669"/>
    <property type="project" value="TreeGrafter"/>
</dbReference>
<evidence type="ECO:0000256" key="2">
    <source>
        <dbReference type="ARBA" id="ARBA00004613"/>
    </source>
</evidence>
<dbReference type="InterPro" id="IPR059100">
    <property type="entry name" value="TSP3_bac"/>
</dbReference>
<dbReference type="InterPro" id="IPR024535">
    <property type="entry name" value="RHGA/B-epi-like_pectate_lyase"/>
</dbReference>
<dbReference type="PANTHER" id="PTHR24027:SF422">
    <property type="entry name" value="CADHERIN DOMAIN-CONTAINING PROTEIN"/>
    <property type="match status" value="1"/>
</dbReference>
<dbReference type="GO" id="GO:0016342">
    <property type="term" value="C:catenin complex"/>
    <property type="evidence" value="ECO:0007669"/>
    <property type="project" value="TreeGrafter"/>
</dbReference>
<dbReference type="EMBL" id="CAAHFH010000001">
    <property type="protein sequence ID" value="VGO18672.1"/>
    <property type="molecule type" value="Genomic_DNA"/>
</dbReference>
<keyword evidence="3" id="KW-0964">Secreted</keyword>
<dbReference type="GO" id="GO:0008013">
    <property type="term" value="F:beta-catenin binding"/>
    <property type="evidence" value="ECO:0007669"/>
    <property type="project" value="TreeGrafter"/>
</dbReference>
<evidence type="ECO:0000256" key="8">
    <source>
        <dbReference type="ARBA" id="ARBA00022989"/>
    </source>
</evidence>
<evidence type="ECO:0000259" key="10">
    <source>
        <dbReference type="PROSITE" id="PS50093"/>
    </source>
</evidence>
<dbReference type="InterPro" id="IPR000601">
    <property type="entry name" value="PKD_dom"/>
</dbReference>
<feature type="domain" description="Cadherin" evidence="11">
    <location>
        <begin position="731"/>
        <end position="825"/>
    </location>
</feature>
<dbReference type="Gene3D" id="2.160.20.10">
    <property type="entry name" value="Single-stranded right-handed beta-helix, Pectin lyase-like"/>
    <property type="match status" value="1"/>
</dbReference>
<dbReference type="Pfam" id="PF18884">
    <property type="entry name" value="TSP3_bac"/>
    <property type="match status" value="1"/>
</dbReference>
<proteinExistence type="predicted"/>
<dbReference type="AlphaFoldDB" id="A0A6C2UEN2"/>
<dbReference type="GO" id="GO:0008233">
    <property type="term" value="F:peptidase activity"/>
    <property type="evidence" value="ECO:0007669"/>
    <property type="project" value="UniProtKB-KW"/>
</dbReference>
<dbReference type="Gene3D" id="2.60.40.60">
    <property type="entry name" value="Cadherins"/>
    <property type="match status" value="1"/>
</dbReference>
<evidence type="ECO:0000256" key="5">
    <source>
        <dbReference type="ARBA" id="ARBA00022729"/>
    </source>
</evidence>